<gene>
    <name evidence="10" type="ORF">D9611_003457</name>
</gene>
<dbReference type="SUPFAM" id="SSF51905">
    <property type="entry name" value="FAD/NAD(P)-binding domain"/>
    <property type="match status" value="1"/>
</dbReference>
<dbReference type="GO" id="GO:0030328">
    <property type="term" value="P:prenylcysteine catabolic process"/>
    <property type="evidence" value="ECO:0007669"/>
    <property type="project" value="InterPro"/>
</dbReference>
<keyword evidence="7" id="KW-0325">Glycoprotein</keyword>
<evidence type="ECO:0000256" key="6">
    <source>
        <dbReference type="ARBA" id="ARBA00023002"/>
    </source>
</evidence>
<keyword evidence="3" id="KW-0285">Flavoprotein</keyword>
<dbReference type="Gene3D" id="3.50.50.60">
    <property type="entry name" value="FAD/NAD(P)-binding domain"/>
    <property type="match status" value="1"/>
</dbReference>
<evidence type="ECO:0000256" key="7">
    <source>
        <dbReference type="ARBA" id="ARBA00023180"/>
    </source>
</evidence>
<evidence type="ECO:0000256" key="5">
    <source>
        <dbReference type="ARBA" id="ARBA00022827"/>
    </source>
</evidence>
<reference evidence="10 11" key="1">
    <citation type="journal article" date="2020" name="ISME J.">
        <title>Uncovering the hidden diversity of litter-decomposition mechanisms in mushroom-forming fungi.</title>
        <authorList>
            <person name="Floudas D."/>
            <person name="Bentzer J."/>
            <person name="Ahren D."/>
            <person name="Johansson T."/>
            <person name="Persson P."/>
            <person name="Tunlid A."/>
        </authorList>
    </citation>
    <scope>NUCLEOTIDE SEQUENCE [LARGE SCALE GENOMIC DNA]</scope>
    <source>
        <strain evidence="10 11">CBS 175.51</strain>
    </source>
</reference>
<organism evidence="10 11">
    <name type="scientific">Ephemerocybe angulata</name>
    <dbReference type="NCBI Taxonomy" id="980116"/>
    <lineage>
        <taxon>Eukaryota</taxon>
        <taxon>Fungi</taxon>
        <taxon>Dikarya</taxon>
        <taxon>Basidiomycota</taxon>
        <taxon>Agaricomycotina</taxon>
        <taxon>Agaricomycetes</taxon>
        <taxon>Agaricomycetidae</taxon>
        <taxon>Agaricales</taxon>
        <taxon>Agaricineae</taxon>
        <taxon>Psathyrellaceae</taxon>
        <taxon>Ephemerocybe</taxon>
    </lineage>
</organism>
<feature type="chain" id="PRO_5034180581" description="Prenylcysteine lyase domain-containing protein" evidence="8">
    <location>
        <begin position="16"/>
        <end position="523"/>
    </location>
</feature>
<dbReference type="EMBL" id="JAACJK010000057">
    <property type="protein sequence ID" value="KAF5337231.1"/>
    <property type="molecule type" value="Genomic_DNA"/>
</dbReference>
<evidence type="ECO:0000256" key="4">
    <source>
        <dbReference type="ARBA" id="ARBA00022729"/>
    </source>
</evidence>
<dbReference type="GO" id="GO:0001735">
    <property type="term" value="F:prenylcysteine oxidase activity"/>
    <property type="evidence" value="ECO:0007669"/>
    <property type="project" value="InterPro"/>
</dbReference>
<evidence type="ECO:0000259" key="9">
    <source>
        <dbReference type="Pfam" id="PF07156"/>
    </source>
</evidence>
<dbReference type="OrthoDB" id="437369at2759"/>
<evidence type="ECO:0000256" key="2">
    <source>
        <dbReference type="ARBA" id="ARBA00009967"/>
    </source>
</evidence>
<dbReference type="Pfam" id="PF13450">
    <property type="entry name" value="NAD_binding_8"/>
    <property type="match status" value="1"/>
</dbReference>
<accession>A0A8H5C9Y4</accession>
<feature type="domain" description="Prenylcysteine lyase" evidence="9">
    <location>
        <begin position="153"/>
        <end position="483"/>
    </location>
</feature>
<evidence type="ECO:0000313" key="10">
    <source>
        <dbReference type="EMBL" id="KAF5337231.1"/>
    </source>
</evidence>
<name>A0A8H5C9Y4_9AGAR</name>
<sequence>MKGAALLFLVPGALAIQLPFEIPSFFKAKSAILQNVMEEVPTLHSRVAIIGAGAGGSSAAFWIGKAKERYGLDVEIDVYDKESYVGGRSTTVYPHNDTSLRPIELGASIFVKANKNMWRASEEFNLTRRTFKDEDYETGIWDGEQFILTFGGSWWDTLKVLWRYGINAPRKTQSAVNSMIDSYLALYTKDTPRWDRVEDVSTALGFESLVASTTSEYLLSKGVSANYISEVVEAATRVNYAQDTDAIHALEGACSMAADNAAGIAGGNWQVFDEFLKRSGANVYLNTPVTSITPKGRKWTVKSARGSETYKAVILAAPFHQTAIQVPQAIQEQIPEQPYINLHVTLLSTTASSPNASYFGLPEGTKVPNFVLTSRAGARKGGKEPEFNSLSYHGPIRDGEWTVKIFSMQTVTDEWLEKVFSGSVGWVYRKEWKAYPKLPPTTTFPPVKLDNGFYYVNSFEPFISTMETETISSRNVVDLFLNEHFQTGICGSNIAASPEAPNDTTPASKAVPEDDSLIYGWDC</sequence>
<keyword evidence="4 8" id="KW-0732">Signal</keyword>
<evidence type="ECO:0000256" key="8">
    <source>
        <dbReference type="SAM" id="SignalP"/>
    </source>
</evidence>
<evidence type="ECO:0000313" key="11">
    <source>
        <dbReference type="Proteomes" id="UP000541558"/>
    </source>
</evidence>
<dbReference type="PANTHER" id="PTHR15944:SF0">
    <property type="entry name" value="PRENYLCYSTEINE LYASE DOMAIN-CONTAINING PROTEIN"/>
    <property type="match status" value="1"/>
</dbReference>
<dbReference type="PIRSF" id="PIRSF036292">
    <property type="entry name" value="Prenylcysteine_oxidase"/>
    <property type="match status" value="1"/>
</dbReference>
<keyword evidence="6" id="KW-0560">Oxidoreductase</keyword>
<evidence type="ECO:0000256" key="3">
    <source>
        <dbReference type="ARBA" id="ARBA00022630"/>
    </source>
</evidence>
<keyword evidence="5" id="KW-0274">FAD</keyword>
<dbReference type="GO" id="GO:0030327">
    <property type="term" value="P:prenylated protein catabolic process"/>
    <property type="evidence" value="ECO:0007669"/>
    <property type="project" value="TreeGrafter"/>
</dbReference>
<evidence type="ECO:0000256" key="1">
    <source>
        <dbReference type="ARBA" id="ARBA00001974"/>
    </source>
</evidence>
<dbReference type="InterPro" id="IPR036188">
    <property type="entry name" value="FAD/NAD-bd_sf"/>
</dbReference>
<proteinExistence type="inferred from homology"/>
<dbReference type="PANTHER" id="PTHR15944">
    <property type="entry name" value="FARNESYLCYSTEINE LYASE"/>
    <property type="match status" value="1"/>
</dbReference>
<feature type="signal peptide" evidence="8">
    <location>
        <begin position="1"/>
        <end position="15"/>
    </location>
</feature>
<protein>
    <recommendedName>
        <fullName evidence="9">Prenylcysteine lyase domain-containing protein</fullName>
    </recommendedName>
</protein>
<keyword evidence="11" id="KW-1185">Reference proteome</keyword>
<dbReference type="Proteomes" id="UP000541558">
    <property type="component" value="Unassembled WGS sequence"/>
</dbReference>
<dbReference type="AlphaFoldDB" id="A0A8H5C9Y4"/>
<dbReference type="Pfam" id="PF07156">
    <property type="entry name" value="Prenylcys_lyase"/>
    <property type="match status" value="1"/>
</dbReference>
<comment type="cofactor">
    <cofactor evidence="1">
        <name>FAD</name>
        <dbReference type="ChEBI" id="CHEBI:57692"/>
    </cofactor>
</comment>
<comment type="similarity">
    <text evidence="2">Belongs to the prenylcysteine oxidase family.</text>
</comment>
<dbReference type="InterPro" id="IPR010795">
    <property type="entry name" value="Prenylcys_lyase"/>
</dbReference>
<comment type="caution">
    <text evidence="10">The sequence shown here is derived from an EMBL/GenBank/DDBJ whole genome shotgun (WGS) entry which is preliminary data.</text>
</comment>
<dbReference type="InterPro" id="IPR017046">
    <property type="entry name" value="Prenylcysteine_Oxase1"/>
</dbReference>